<dbReference type="SUPFAM" id="SSF48371">
    <property type="entry name" value="ARM repeat"/>
    <property type="match status" value="2"/>
</dbReference>
<dbReference type="Pfam" id="PF25767">
    <property type="entry name" value="ARM_TBCD_2nd"/>
    <property type="match status" value="1"/>
</dbReference>
<dbReference type="InterPro" id="IPR022577">
    <property type="entry name" value="TBCD_C"/>
</dbReference>
<proteinExistence type="predicted"/>
<evidence type="ECO:0000313" key="6">
    <source>
        <dbReference type="Proteomes" id="UP000327013"/>
    </source>
</evidence>
<evidence type="ECO:0000259" key="3">
    <source>
        <dbReference type="Pfam" id="PF12612"/>
    </source>
</evidence>
<evidence type="ECO:0000259" key="4">
    <source>
        <dbReference type="Pfam" id="PF25767"/>
    </source>
</evidence>
<dbReference type="GO" id="GO:0048487">
    <property type="term" value="F:beta-tubulin binding"/>
    <property type="evidence" value="ECO:0007669"/>
    <property type="project" value="InterPro"/>
</dbReference>
<evidence type="ECO:0000256" key="1">
    <source>
        <dbReference type="ARBA" id="ARBA00023186"/>
    </source>
</evidence>
<dbReference type="InterPro" id="IPR016024">
    <property type="entry name" value="ARM-type_fold"/>
</dbReference>
<dbReference type="Gene3D" id="1.25.10.10">
    <property type="entry name" value="Leucine-rich Repeat Variant"/>
    <property type="match status" value="1"/>
</dbReference>
<dbReference type="EMBL" id="VIBQ01000012">
    <property type="protein sequence ID" value="KAB8342714.1"/>
    <property type="molecule type" value="Genomic_DNA"/>
</dbReference>
<feature type="repeat" description="HEAT" evidence="2">
    <location>
        <begin position="351"/>
        <end position="388"/>
    </location>
</feature>
<evidence type="ECO:0000256" key="2">
    <source>
        <dbReference type="PROSITE-ProRule" id="PRU00103"/>
    </source>
</evidence>
<name>A0A5N6KRW7_9ROSI</name>
<protein>
    <submittedName>
        <fullName evidence="5">Uncharacterized protein</fullName>
    </submittedName>
</protein>
<keyword evidence="1" id="KW-0143">Chaperone</keyword>
<dbReference type="PANTHER" id="PTHR12658:SF0">
    <property type="entry name" value="TUBULIN-SPECIFIC CHAPERONE D"/>
    <property type="match status" value="1"/>
</dbReference>
<dbReference type="OrthoDB" id="10253476at2759"/>
<feature type="domain" description="Tubulin-folding cofactor D ARM repeats" evidence="4">
    <location>
        <begin position="335"/>
        <end position="548"/>
    </location>
</feature>
<dbReference type="GO" id="GO:0005096">
    <property type="term" value="F:GTPase activator activity"/>
    <property type="evidence" value="ECO:0007669"/>
    <property type="project" value="InterPro"/>
</dbReference>
<feature type="domain" description="Tubulin-folding cofactor D C-terminal" evidence="3">
    <location>
        <begin position="904"/>
        <end position="1101"/>
    </location>
</feature>
<evidence type="ECO:0000313" key="5">
    <source>
        <dbReference type="EMBL" id="KAB8342714.1"/>
    </source>
</evidence>
<dbReference type="AlphaFoldDB" id="A0A5N6KRW7"/>
<dbReference type="InterPro" id="IPR021133">
    <property type="entry name" value="HEAT_type_2"/>
</dbReference>
<comment type="caution">
    <text evidence="5">The sequence shown here is derived from an EMBL/GenBank/DDBJ whole genome shotgun (WGS) entry which is preliminary data.</text>
</comment>
<accession>A0A5N6KRW7</accession>
<dbReference type="Proteomes" id="UP000327013">
    <property type="component" value="Unassembled WGS sequence"/>
</dbReference>
<dbReference type="PROSITE" id="PS50077">
    <property type="entry name" value="HEAT_REPEAT"/>
    <property type="match status" value="1"/>
</dbReference>
<keyword evidence="6" id="KW-1185">Reference proteome</keyword>
<sequence length="1177" mass="129062">MDEQDESDLQIQRASRWALPRLIAGIALFGSPEEQYLGEFTAHKITNLQLDPSLRDMLPPLVERYLDLIQDPSFKQTSSQASKSSTEIAKIISQFCKVRGAKVISRFLNNEPRYIEPMLTAYSLVCPAETVAPGHVPKNPTDNFDLVSQTDGTWQESYTMLLWLGHLMLAPFDLATISTEHGQTFGINIPFELDDAASIPSIALRVIQIALPAMRAANKRQSVAAALLVRLVTRPDMQKLGLLDASIKWALARLSISRTDPSMEIHEFVGLLSFLSGMVVAADITVTNKYLRRIFDKVTSTFQGETLISQALISSATAKRIAIKIQRNIVLQVLVAQSSTTIDPMAILEDVIDFLLNVLGDRDTQVRKAASKALSVITGKVDPNMGEEIVEAVLGSLGEDVLVSDGYRSLQAVNPLKWHGLTLTLAQMLFRRSPSPTQLPAILNALFSALAFEQRSAAGSSVGGNVRDAANFGLWSLARRYTTDELNAVKTKETSDHRSLADGESILQITACHLLSAACLDPVGNVRRGSSAALQELIGRHPDKIYEGISLVQTVDYHAVGLRRRATTSVVLASAKLHKIYQQMLEHELLTWRGIGSIEKTARQHAAEGLGKLSELLTSTEVEGLCEQLLTSLEKSPRNEVELRHGLIFALSSISRQLRENLSPDTIILLWSKLENNLAVGKENFASISLRPELTAGAMISLIANLSACTVVAYKRKNKNIDSKAILSARNVLGLCLLHVAEADYGVVVEAVRGLATLSDTQEVYQLIQGWVERPRTAYRSPALMVALGAVWQSIDATDDDIRQSILDNLVRIAGPSQDIEARVVAMRSIGLTVDPSIEGSFPTKVQCESIVEIIEASLNDYTINERGDIGSLLRGEALATFSHTASAWKSHGISRAGACMWAAHRLALEKLHKVRAQAVQCLTEIDHTFSLPGVSQATGITIMDVSTYEYFRTFARRLALHPFLGEAEYLTKPAVGIVLPDTWDSSMTLAILEGFSSTAGVGPDDILQLSREALLDVLDSVVSGDHKPTLRRITDTIISLLRTNLSIERNIIPILELLSYLLDAGILQRMASALLDPDFKWRTLLSLVQKAHFKSTSIQKLVVAVDVYRGLAQVPQIRVDVLNKLTGMLMHPFPTVRLAVAETLWIVTGDEVLKPLNFSKTQGKGFVESLKGRLCS</sequence>
<dbReference type="Pfam" id="PF23579">
    <property type="entry name" value="ARM_TBCD"/>
    <property type="match status" value="1"/>
</dbReference>
<dbReference type="InterPro" id="IPR058033">
    <property type="entry name" value="ARM_TBCD_2nd"/>
</dbReference>
<dbReference type="InterPro" id="IPR011989">
    <property type="entry name" value="ARM-like"/>
</dbReference>
<reference evidence="5 6" key="1">
    <citation type="submission" date="2019-06" db="EMBL/GenBank/DDBJ databases">
        <title>A chromosomal-level reference genome of Carpinus fangiana (Coryloideae, Betulaceae).</title>
        <authorList>
            <person name="Yang X."/>
            <person name="Wang Z."/>
            <person name="Zhang L."/>
            <person name="Hao G."/>
            <person name="Liu J."/>
            <person name="Yang Y."/>
        </authorList>
    </citation>
    <scope>NUCLEOTIDE SEQUENCE [LARGE SCALE GENOMIC DNA]</scope>
    <source>
        <strain evidence="5">Cfa_2016G</strain>
        <tissue evidence="5">Leaf</tissue>
    </source>
</reference>
<dbReference type="GO" id="GO:0000226">
    <property type="term" value="P:microtubule cytoskeleton organization"/>
    <property type="evidence" value="ECO:0007669"/>
    <property type="project" value="TreeGrafter"/>
</dbReference>
<gene>
    <name evidence="5" type="ORF">FH972_022314</name>
</gene>
<dbReference type="Pfam" id="PF12612">
    <property type="entry name" value="TFCD_C"/>
    <property type="match status" value="1"/>
</dbReference>
<dbReference type="InterPro" id="IPR033162">
    <property type="entry name" value="TBCD"/>
</dbReference>
<dbReference type="PANTHER" id="PTHR12658">
    <property type="entry name" value="BETA-TUBULIN COFACTOR D"/>
    <property type="match status" value="1"/>
</dbReference>
<dbReference type="GO" id="GO:0007021">
    <property type="term" value="P:tubulin complex assembly"/>
    <property type="evidence" value="ECO:0007669"/>
    <property type="project" value="InterPro"/>
</dbReference>
<dbReference type="GO" id="GO:0007023">
    <property type="term" value="P:post-chaperonin tubulin folding pathway"/>
    <property type="evidence" value="ECO:0007669"/>
    <property type="project" value="InterPro"/>
</dbReference>
<organism evidence="5 6">
    <name type="scientific">Carpinus fangiana</name>
    <dbReference type="NCBI Taxonomy" id="176857"/>
    <lineage>
        <taxon>Eukaryota</taxon>
        <taxon>Viridiplantae</taxon>
        <taxon>Streptophyta</taxon>
        <taxon>Embryophyta</taxon>
        <taxon>Tracheophyta</taxon>
        <taxon>Spermatophyta</taxon>
        <taxon>Magnoliopsida</taxon>
        <taxon>eudicotyledons</taxon>
        <taxon>Gunneridae</taxon>
        <taxon>Pentapetalae</taxon>
        <taxon>rosids</taxon>
        <taxon>fabids</taxon>
        <taxon>Fagales</taxon>
        <taxon>Betulaceae</taxon>
        <taxon>Carpinus</taxon>
    </lineage>
</organism>